<evidence type="ECO:0000313" key="9">
    <source>
        <dbReference type="RefSeq" id="XP_032804865.1"/>
    </source>
</evidence>
<dbReference type="CDD" id="cd03155">
    <property type="entry name" value="CD151_like_LEL"/>
    <property type="match status" value="1"/>
</dbReference>
<dbReference type="RefSeq" id="XP_032804865.1">
    <property type="nucleotide sequence ID" value="XM_032948974.1"/>
</dbReference>
<dbReference type="InterPro" id="IPR018499">
    <property type="entry name" value="Tetraspanin/Peripherin"/>
</dbReference>
<feature type="transmembrane region" description="Helical" evidence="6">
    <location>
        <begin position="66"/>
        <end position="88"/>
    </location>
</feature>
<name>A0AAJ7SSV9_PETMA</name>
<proteinExistence type="inferred from homology"/>
<feature type="transmembrane region" description="Helical" evidence="6">
    <location>
        <begin position="21"/>
        <end position="46"/>
    </location>
</feature>
<dbReference type="KEGG" id="pmrn:116939921"/>
<protein>
    <recommendedName>
        <fullName evidence="6">Tetraspanin</fullName>
    </recommendedName>
</protein>
<comment type="subcellular location">
    <subcellularLocation>
        <location evidence="1 6">Membrane</location>
        <topology evidence="1 6">Multi-pass membrane protein</topology>
    </subcellularLocation>
</comment>
<evidence type="ECO:0000256" key="6">
    <source>
        <dbReference type="RuleBase" id="RU361218"/>
    </source>
</evidence>
<dbReference type="PRINTS" id="PR00259">
    <property type="entry name" value="TMFOUR"/>
</dbReference>
<dbReference type="PANTHER" id="PTHR19282">
    <property type="entry name" value="TETRASPANIN"/>
    <property type="match status" value="1"/>
</dbReference>
<evidence type="ECO:0000313" key="10">
    <source>
        <dbReference type="RefSeq" id="XP_032804866.1"/>
    </source>
</evidence>
<accession>A0AAJ7SSV9</accession>
<reference evidence="8 9" key="1">
    <citation type="submission" date="2025-04" db="UniProtKB">
        <authorList>
            <consortium name="RefSeq"/>
        </authorList>
    </citation>
    <scope>IDENTIFICATION</scope>
    <source>
        <tissue evidence="8 9">Sperm</tissue>
    </source>
</reference>
<dbReference type="Gene3D" id="1.10.1450.10">
    <property type="entry name" value="Tetraspanin"/>
    <property type="match status" value="1"/>
</dbReference>
<dbReference type="PANTHER" id="PTHR19282:SF198">
    <property type="entry name" value="TETRASPANIN-11"/>
    <property type="match status" value="1"/>
</dbReference>
<dbReference type="SUPFAM" id="SSF48652">
    <property type="entry name" value="Tetraspanin"/>
    <property type="match status" value="1"/>
</dbReference>
<comment type="similarity">
    <text evidence="2 6">Belongs to the tetraspanin (TM4SF) family.</text>
</comment>
<dbReference type="RefSeq" id="XP_032804864.1">
    <property type="nucleotide sequence ID" value="XM_032948973.1"/>
</dbReference>
<dbReference type="InterPro" id="IPR008952">
    <property type="entry name" value="Tetraspanin_EC2_sf"/>
</dbReference>
<keyword evidence="3 6" id="KW-0812">Transmembrane</keyword>
<evidence type="ECO:0000256" key="4">
    <source>
        <dbReference type="ARBA" id="ARBA00022989"/>
    </source>
</evidence>
<dbReference type="Proteomes" id="UP001318040">
    <property type="component" value="Chromosome 7"/>
</dbReference>
<evidence type="ECO:0000256" key="3">
    <source>
        <dbReference type="ARBA" id="ARBA00022692"/>
    </source>
</evidence>
<keyword evidence="4 6" id="KW-1133">Transmembrane helix</keyword>
<dbReference type="RefSeq" id="XP_032804866.1">
    <property type="nucleotide sequence ID" value="XM_032948975.1"/>
</dbReference>
<organism evidence="7 8">
    <name type="scientific">Petromyzon marinus</name>
    <name type="common">Sea lamprey</name>
    <dbReference type="NCBI Taxonomy" id="7757"/>
    <lineage>
        <taxon>Eukaryota</taxon>
        <taxon>Metazoa</taxon>
        <taxon>Chordata</taxon>
        <taxon>Craniata</taxon>
        <taxon>Vertebrata</taxon>
        <taxon>Cyclostomata</taxon>
        <taxon>Hyperoartia</taxon>
        <taxon>Petromyzontiformes</taxon>
        <taxon>Petromyzontidae</taxon>
        <taxon>Petromyzon</taxon>
    </lineage>
</organism>
<dbReference type="GO" id="GO:0005886">
    <property type="term" value="C:plasma membrane"/>
    <property type="evidence" value="ECO:0007669"/>
    <property type="project" value="TreeGrafter"/>
</dbReference>
<feature type="transmembrane region" description="Helical" evidence="6">
    <location>
        <begin position="95"/>
        <end position="119"/>
    </location>
</feature>
<keyword evidence="7" id="KW-1185">Reference proteome</keyword>
<dbReference type="InterPro" id="IPR000301">
    <property type="entry name" value="Tetraspanin_animals"/>
</dbReference>
<sequence>MSASFGMYEDEQTNACGTVCLKYVLLVFNFIFWLTGAGVMAVGVWTLVEKGDYLSLLASSTFAATAYILILAGSVVMLTGLLGCCAVVRERRGCLAAYCGLLLLIFLLEVIAGILAYLYRQQLSEELKSHMNKTIVESYGQPDQQRVTDAMDKLQQEFKCCGSHDWNDWQRSDWVKVAAAEGRLVPDSCCKSPTTRCGRRDHPSNINRVEGGCITKLEVILQEHLLLIGAVGIGVACLQVLGMILTCCLYRSIKLDPYY</sequence>
<feature type="transmembrane region" description="Helical" evidence="6">
    <location>
        <begin position="225"/>
        <end position="250"/>
    </location>
</feature>
<evidence type="ECO:0000313" key="7">
    <source>
        <dbReference type="Proteomes" id="UP001318040"/>
    </source>
</evidence>
<dbReference type="FunFam" id="1.10.1450.10:FF:000005">
    <property type="entry name" value="Tetraspanin"/>
    <property type="match status" value="1"/>
</dbReference>
<evidence type="ECO:0000313" key="8">
    <source>
        <dbReference type="RefSeq" id="XP_032804864.1"/>
    </source>
</evidence>
<keyword evidence="5 6" id="KW-0472">Membrane</keyword>
<evidence type="ECO:0000256" key="5">
    <source>
        <dbReference type="ARBA" id="ARBA00023136"/>
    </source>
</evidence>
<dbReference type="Pfam" id="PF00335">
    <property type="entry name" value="Tetraspanin"/>
    <property type="match status" value="1"/>
</dbReference>
<evidence type="ECO:0000256" key="2">
    <source>
        <dbReference type="ARBA" id="ARBA00006840"/>
    </source>
</evidence>
<evidence type="ECO:0000256" key="1">
    <source>
        <dbReference type="ARBA" id="ARBA00004141"/>
    </source>
</evidence>
<dbReference type="AlphaFoldDB" id="A0AAJ7SSV9"/>
<gene>
    <name evidence="8 9 10" type="primary">LOC116939921</name>
</gene>
<dbReference type="PIRSF" id="PIRSF002419">
    <property type="entry name" value="Tetraspanin"/>
    <property type="match status" value="1"/>
</dbReference>